<dbReference type="Proteomes" id="UP000028582">
    <property type="component" value="Unassembled WGS sequence"/>
</dbReference>
<name>A0A081AC09_PHYNI</name>
<evidence type="ECO:0000313" key="2">
    <source>
        <dbReference type="Proteomes" id="UP000028582"/>
    </source>
</evidence>
<dbReference type="EMBL" id="ANJA01001543">
    <property type="protein sequence ID" value="ETO76420.1"/>
    <property type="molecule type" value="Genomic_DNA"/>
</dbReference>
<dbReference type="AlphaFoldDB" id="A0A081AC09"/>
<protein>
    <submittedName>
        <fullName evidence="1">Uncharacterized protein</fullName>
    </submittedName>
</protein>
<sequence length="37" mass="4022">MEKSSMLGWYGQLLPACEGQLPLNQLTPATFLLLAVS</sequence>
<proteinExistence type="predicted"/>
<evidence type="ECO:0000313" key="1">
    <source>
        <dbReference type="EMBL" id="ETO76420.1"/>
    </source>
</evidence>
<gene>
    <name evidence="1" type="ORF">F444_08187</name>
</gene>
<accession>A0A081AC09</accession>
<organism evidence="1 2">
    <name type="scientific">Phytophthora nicotianae P1976</name>
    <dbReference type="NCBI Taxonomy" id="1317066"/>
    <lineage>
        <taxon>Eukaryota</taxon>
        <taxon>Sar</taxon>
        <taxon>Stramenopiles</taxon>
        <taxon>Oomycota</taxon>
        <taxon>Peronosporomycetes</taxon>
        <taxon>Peronosporales</taxon>
        <taxon>Peronosporaceae</taxon>
        <taxon>Phytophthora</taxon>
    </lineage>
</organism>
<comment type="caution">
    <text evidence="1">The sequence shown here is derived from an EMBL/GenBank/DDBJ whole genome shotgun (WGS) entry which is preliminary data.</text>
</comment>
<reference evidence="1 2" key="1">
    <citation type="submission" date="2013-11" db="EMBL/GenBank/DDBJ databases">
        <title>The Genome Sequence of Phytophthora parasitica P1976.</title>
        <authorList>
            <consortium name="The Broad Institute Genomics Platform"/>
            <person name="Russ C."/>
            <person name="Tyler B."/>
            <person name="Panabieres F."/>
            <person name="Shan W."/>
            <person name="Tripathy S."/>
            <person name="Grunwald N."/>
            <person name="Machado M."/>
            <person name="Johnson C.S."/>
            <person name="Walker B."/>
            <person name="Young S."/>
            <person name="Zeng Q."/>
            <person name="Gargeya S."/>
            <person name="Fitzgerald M."/>
            <person name="Haas B."/>
            <person name="Abouelleil A."/>
            <person name="Allen A.W."/>
            <person name="Alvarado L."/>
            <person name="Arachchi H.M."/>
            <person name="Berlin A.M."/>
            <person name="Chapman S.B."/>
            <person name="Gainer-Dewar J."/>
            <person name="Goldberg J."/>
            <person name="Griggs A."/>
            <person name="Gujja S."/>
            <person name="Hansen M."/>
            <person name="Howarth C."/>
            <person name="Imamovic A."/>
            <person name="Ireland A."/>
            <person name="Larimer J."/>
            <person name="McCowan C."/>
            <person name="Murphy C."/>
            <person name="Pearson M."/>
            <person name="Poon T.W."/>
            <person name="Priest M."/>
            <person name="Roberts A."/>
            <person name="Saif S."/>
            <person name="Shea T."/>
            <person name="Sisk P."/>
            <person name="Sykes S."/>
            <person name="Wortman J."/>
            <person name="Nusbaum C."/>
            <person name="Birren B."/>
        </authorList>
    </citation>
    <scope>NUCLEOTIDE SEQUENCE [LARGE SCALE GENOMIC DNA]</scope>
    <source>
        <strain evidence="1 2">P1976</strain>
    </source>
</reference>